<protein>
    <recommendedName>
        <fullName evidence="3 10">Thioredoxin reductase</fullName>
        <ecNumber evidence="10">1.8.1.9</ecNumber>
    </recommendedName>
</protein>
<reference evidence="14" key="1">
    <citation type="journal article" date="2019" name="Int. J. Syst. Evol. Microbiol.">
        <title>The Global Catalogue of Microorganisms (GCM) 10K type strain sequencing project: providing services to taxonomists for standard genome sequencing and annotation.</title>
        <authorList>
            <consortium name="The Broad Institute Genomics Platform"/>
            <consortium name="The Broad Institute Genome Sequencing Center for Infectious Disease"/>
            <person name="Wu L."/>
            <person name="Ma J."/>
        </authorList>
    </citation>
    <scope>NUCLEOTIDE SEQUENCE [LARGE SCALE GENOMIC DNA]</scope>
    <source>
        <strain evidence="14">CCUG 54950</strain>
    </source>
</reference>
<comment type="catalytic activity">
    <reaction evidence="9 10">
        <text>[thioredoxin]-dithiol + NADP(+) = [thioredoxin]-disulfide + NADPH + H(+)</text>
        <dbReference type="Rhea" id="RHEA:20345"/>
        <dbReference type="Rhea" id="RHEA-COMP:10698"/>
        <dbReference type="Rhea" id="RHEA-COMP:10700"/>
        <dbReference type="ChEBI" id="CHEBI:15378"/>
        <dbReference type="ChEBI" id="CHEBI:29950"/>
        <dbReference type="ChEBI" id="CHEBI:50058"/>
        <dbReference type="ChEBI" id="CHEBI:57783"/>
        <dbReference type="ChEBI" id="CHEBI:58349"/>
        <dbReference type="EC" id="1.8.1.9"/>
    </reaction>
</comment>
<dbReference type="Gene3D" id="3.50.50.60">
    <property type="entry name" value="FAD/NAD(P)-binding domain"/>
    <property type="match status" value="2"/>
</dbReference>
<name>A0ABW4RLA8_9BACL</name>
<dbReference type="PROSITE" id="PS00573">
    <property type="entry name" value="PYRIDINE_REDOX_2"/>
    <property type="match status" value="1"/>
</dbReference>
<keyword evidence="4 10" id="KW-0285">Flavoprotein</keyword>
<keyword evidence="14" id="KW-1185">Reference proteome</keyword>
<comment type="subunit">
    <text evidence="2 10">Homodimer.</text>
</comment>
<dbReference type="Pfam" id="PF07992">
    <property type="entry name" value="Pyr_redox_2"/>
    <property type="match status" value="1"/>
</dbReference>
<dbReference type="NCBIfam" id="TIGR01292">
    <property type="entry name" value="TRX_reduct"/>
    <property type="match status" value="1"/>
</dbReference>
<sequence>MYKSIIIGTGPAGLTAAIYLARANMQPLIIEGLQPGGQLTTTTEVENFPGFTDGIMGPELMDNMRKQAERFGAEFKSGWVEQIDLSKRPFKIKVEGGGELEAESVIISTGASARYLGIPGEQDNVGRGVSTCATCDGFFFRNKKLIVVGGGDSAMEEASFLTRFATEVTVVNRREELRASKIMQDRARDNEKIKWALNRKPLEVVAGDNGVKGLKVLNNETGQEELVEADGVFVAIGHTPNTGFLQGQITTDDHGYIVVTPGTTETNIPGVFACGDVQDTRYRQAITAAGSGCMAAMDAEKYLEGHMVHDWSEALDK</sequence>
<comment type="cofactor">
    <cofactor evidence="11">
        <name>FAD</name>
        <dbReference type="ChEBI" id="CHEBI:57692"/>
    </cofactor>
    <text evidence="11">Binds 1 FAD per subunit.</text>
</comment>
<proteinExistence type="inferred from homology"/>
<evidence type="ECO:0000256" key="1">
    <source>
        <dbReference type="ARBA" id="ARBA00009333"/>
    </source>
</evidence>
<dbReference type="RefSeq" id="WP_347327097.1">
    <property type="nucleotide sequence ID" value="NZ_JBCGUH010000020.1"/>
</dbReference>
<gene>
    <name evidence="13" type="primary">trxB</name>
    <name evidence="13" type="ORF">ACFSC9_15905</name>
</gene>
<evidence type="ECO:0000256" key="3">
    <source>
        <dbReference type="ARBA" id="ARBA00018719"/>
    </source>
</evidence>
<dbReference type="InterPro" id="IPR036188">
    <property type="entry name" value="FAD/NAD-bd_sf"/>
</dbReference>
<feature type="domain" description="FAD/NAD(P)-binding" evidence="12">
    <location>
        <begin position="3"/>
        <end position="292"/>
    </location>
</feature>
<dbReference type="Proteomes" id="UP001597233">
    <property type="component" value="Unassembled WGS sequence"/>
</dbReference>
<organism evidence="13 14">
    <name type="scientific">Paenibacillus wenxiniae</name>
    <dbReference type="NCBI Taxonomy" id="1636843"/>
    <lineage>
        <taxon>Bacteria</taxon>
        <taxon>Bacillati</taxon>
        <taxon>Bacillota</taxon>
        <taxon>Bacilli</taxon>
        <taxon>Bacillales</taxon>
        <taxon>Paenibacillaceae</taxon>
        <taxon>Paenibacillus</taxon>
    </lineage>
</organism>
<dbReference type="InterPro" id="IPR023753">
    <property type="entry name" value="FAD/NAD-binding_dom"/>
</dbReference>
<dbReference type="SUPFAM" id="SSF51905">
    <property type="entry name" value="FAD/NAD(P)-binding domain"/>
    <property type="match status" value="1"/>
</dbReference>
<evidence type="ECO:0000259" key="12">
    <source>
        <dbReference type="Pfam" id="PF07992"/>
    </source>
</evidence>
<accession>A0ABW4RLA8</accession>
<keyword evidence="6 10" id="KW-0560">Oxidoreductase</keyword>
<comment type="caution">
    <text evidence="13">The sequence shown here is derived from an EMBL/GenBank/DDBJ whole genome shotgun (WGS) entry which is preliminary data.</text>
</comment>
<keyword evidence="11" id="KW-0521">NADP</keyword>
<dbReference type="PRINTS" id="PR00368">
    <property type="entry name" value="FADPNR"/>
</dbReference>
<keyword evidence="5 10" id="KW-0274">FAD</keyword>
<evidence type="ECO:0000313" key="13">
    <source>
        <dbReference type="EMBL" id="MFD1886978.1"/>
    </source>
</evidence>
<evidence type="ECO:0000256" key="6">
    <source>
        <dbReference type="ARBA" id="ARBA00023002"/>
    </source>
</evidence>
<evidence type="ECO:0000256" key="9">
    <source>
        <dbReference type="ARBA" id="ARBA00048132"/>
    </source>
</evidence>
<evidence type="ECO:0000256" key="11">
    <source>
        <dbReference type="RuleBase" id="RU003881"/>
    </source>
</evidence>
<evidence type="ECO:0000256" key="4">
    <source>
        <dbReference type="ARBA" id="ARBA00022630"/>
    </source>
</evidence>
<dbReference type="EC" id="1.8.1.9" evidence="10"/>
<dbReference type="EMBL" id="JBHUEH010000023">
    <property type="protein sequence ID" value="MFD1886978.1"/>
    <property type="molecule type" value="Genomic_DNA"/>
</dbReference>
<dbReference type="InterPro" id="IPR005982">
    <property type="entry name" value="Thioredox_Rdtase"/>
</dbReference>
<evidence type="ECO:0000313" key="14">
    <source>
        <dbReference type="Proteomes" id="UP001597233"/>
    </source>
</evidence>
<evidence type="ECO:0000256" key="5">
    <source>
        <dbReference type="ARBA" id="ARBA00022827"/>
    </source>
</evidence>
<evidence type="ECO:0000256" key="7">
    <source>
        <dbReference type="ARBA" id="ARBA00023157"/>
    </source>
</evidence>
<dbReference type="GO" id="GO:0004791">
    <property type="term" value="F:thioredoxin-disulfide reductase (NADPH) activity"/>
    <property type="evidence" value="ECO:0007669"/>
    <property type="project" value="UniProtKB-EC"/>
</dbReference>
<evidence type="ECO:0000256" key="2">
    <source>
        <dbReference type="ARBA" id="ARBA00011738"/>
    </source>
</evidence>
<dbReference type="PRINTS" id="PR00469">
    <property type="entry name" value="PNDRDTASEII"/>
</dbReference>
<dbReference type="PANTHER" id="PTHR48105">
    <property type="entry name" value="THIOREDOXIN REDUCTASE 1-RELATED-RELATED"/>
    <property type="match status" value="1"/>
</dbReference>
<evidence type="ECO:0000256" key="8">
    <source>
        <dbReference type="ARBA" id="ARBA00023284"/>
    </source>
</evidence>
<evidence type="ECO:0000256" key="10">
    <source>
        <dbReference type="RuleBase" id="RU003880"/>
    </source>
</evidence>
<keyword evidence="7" id="KW-1015">Disulfide bond</keyword>
<keyword evidence="8 10" id="KW-0676">Redox-active center</keyword>
<comment type="similarity">
    <text evidence="1 10">Belongs to the class-II pyridine nucleotide-disulfide oxidoreductase family.</text>
</comment>
<dbReference type="InterPro" id="IPR008255">
    <property type="entry name" value="Pyr_nucl-diS_OxRdtase_2_AS"/>
</dbReference>
<dbReference type="InterPro" id="IPR050097">
    <property type="entry name" value="Ferredoxin-NADP_redctase_2"/>
</dbReference>